<evidence type="ECO:0000313" key="4">
    <source>
        <dbReference type="Proteomes" id="UP000492821"/>
    </source>
</evidence>
<dbReference type="InterPro" id="IPR053014">
    <property type="entry name" value="Cuticle_assoc_divergent"/>
</dbReference>
<dbReference type="Pfam" id="PF14625">
    <property type="entry name" value="Lustrin_cystein"/>
    <property type="match status" value="11"/>
</dbReference>
<feature type="domain" description="BPTI/Kunitz inhibitor" evidence="3">
    <location>
        <begin position="1084"/>
        <end position="1142"/>
    </location>
</feature>
<evidence type="ECO:0000256" key="2">
    <source>
        <dbReference type="SAM" id="SignalP"/>
    </source>
</evidence>
<reference evidence="4" key="1">
    <citation type="journal article" date="2013" name="Genetics">
        <title>The draft genome and transcriptome of Panagrellus redivivus are shaped by the harsh demands of a free-living lifestyle.</title>
        <authorList>
            <person name="Srinivasan J."/>
            <person name="Dillman A.R."/>
            <person name="Macchietto M.G."/>
            <person name="Heikkinen L."/>
            <person name="Lakso M."/>
            <person name="Fracchia K.M."/>
            <person name="Antoshechkin I."/>
            <person name="Mortazavi A."/>
            <person name="Wong G."/>
            <person name="Sternberg P.W."/>
        </authorList>
    </citation>
    <scope>NUCLEOTIDE SEQUENCE [LARGE SCALE GENOMIC DNA]</scope>
    <source>
        <strain evidence="4">MT8872</strain>
    </source>
</reference>
<dbReference type="InterPro" id="IPR036880">
    <property type="entry name" value="Kunitz_BPTI_sf"/>
</dbReference>
<feature type="chain" id="PRO_5028797509" evidence="2">
    <location>
        <begin position="18"/>
        <end position="1643"/>
    </location>
</feature>
<feature type="region of interest" description="Disordered" evidence="1">
    <location>
        <begin position="779"/>
        <end position="819"/>
    </location>
</feature>
<feature type="region of interest" description="Disordered" evidence="1">
    <location>
        <begin position="542"/>
        <end position="583"/>
    </location>
</feature>
<keyword evidence="4" id="KW-1185">Reference proteome</keyword>
<feature type="domain" description="BPTI/Kunitz inhibitor" evidence="3">
    <location>
        <begin position="374"/>
        <end position="409"/>
    </location>
</feature>
<accession>A0A7E4ZV01</accession>
<dbReference type="PROSITE" id="PS00280">
    <property type="entry name" value="BPTI_KUNITZ_1"/>
    <property type="match status" value="3"/>
</dbReference>
<dbReference type="InterPro" id="IPR020901">
    <property type="entry name" value="Prtase_inh_Kunz-CS"/>
</dbReference>
<dbReference type="PANTHER" id="PTHR46339">
    <property type="entry name" value="PROTEIN CBG15282-RELATED"/>
    <property type="match status" value="1"/>
</dbReference>
<dbReference type="CDD" id="cd00109">
    <property type="entry name" value="Kunitz-type"/>
    <property type="match status" value="1"/>
</dbReference>
<feature type="region of interest" description="Disordered" evidence="1">
    <location>
        <begin position="739"/>
        <end position="759"/>
    </location>
</feature>
<dbReference type="Pfam" id="PF00014">
    <property type="entry name" value="Kunitz_BPTI"/>
    <property type="match status" value="5"/>
</dbReference>
<organism evidence="4 5">
    <name type="scientific">Panagrellus redivivus</name>
    <name type="common">Microworm</name>
    <dbReference type="NCBI Taxonomy" id="6233"/>
    <lineage>
        <taxon>Eukaryota</taxon>
        <taxon>Metazoa</taxon>
        <taxon>Ecdysozoa</taxon>
        <taxon>Nematoda</taxon>
        <taxon>Chromadorea</taxon>
        <taxon>Rhabditida</taxon>
        <taxon>Tylenchina</taxon>
        <taxon>Panagrolaimomorpha</taxon>
        <taxon>Panagrolaimoidea</taxon>
        <taxon>Panagrolaimidae</taxon>
        <taxon>Panagrellus</taxon>
    </lineage>
</organism>
<dbReference type="Proteomes" id="UP000492821">
    <property type="component" value="Unassembled WGS sequence"/>
</dbReference>
<feature type="compositionally biased region" description="Low complexity" evidence="1">
    <location>
        <begin position="542"/>
        <end position="572"/>
    </location>
</feature>
<evidence type="ECO:0000256" key="1">
    <source>
        <dbReference type="SAM" id="MobiDB-lite"/>
    </source>
</evidence>
<feature type="domain" description="BPTI/Kunitz inhibitor" evidence="3">
    <location>
        <begin position="1195"/>
        <end position="1246"/>
    </location>
</feature>
<dbReference type="WBParaSite" id="Pan_g18843.t1">
    <property type="protein sequence ID" value="Pan_g18843.t1"/>
    <property type="gene ID" value="Pan_g18843"/>
</dbReference>
<dbReference type="Gene3D" id="4.10.410.10">
    <property type="entry name" value="Pancreatic trypsin inhibitor Kunitz domain"/>
    <property type="match status" value="5"/>
</dbReference>
<proteinExistence type="predicted"/>
<reference evidence="5" key="2">
    <citation type="submission" date="2020-10" db="UniProtKB">
        <authorList>
            <consortium name="WormBaseParasite"/>
        </authorList>
    </citation>
    <scope>IDENTIFICATION</scope>
</reference>
<feature type="domain" description="BPTI/Kunitz inhibitor" evidence="3">
    <location>
        <begin position="235"/>
        <end position="286"/>
    </location>
</feature>
<dbReference type="InterPro" id="IPR006149">
    <property type="entry name" value="EB_dom"/>
</dbReference>
<feature type="domain" description="BPTI/Kunitz inhibitor" evidence="3">
    <location>
        <begin position="980"/>
        <end position="1033"/>
    </location>
</feature>
<dbReference type="InterPro" id="IPR028150">
    <property type="entry name" value="Lustrin_cystein"/>
</dbReference>
<dbReference type="InterPro" id="IPR006150">
    <property type="entry name" value="Cys_repeat_1"/>
</dbReference>
<dbReference type="Pfam" id="PF01683">
    <property type="entry name" value="EB"/>
    <property type="match status" value="1"/>
</dbReference>
<feature type="compositionally biased region" description="Low complexity" evidence="1">
    <location>
        <begin position="786"/>
        <end position="819"/>
    </location>
</feature>
<evidence type="ECO:0000259" key="3">
    <source>
        <dbReference type="PROSITE" id="PS50279"/>
    </source>
</evidence>
<sequence>MTPVLLAALCLAVGTHALVNYGIEGDTCDRSDSNWYAVHGSRHHFVYCHPKHGVYVRDQCAVVNGQRKVFDTKLQQCVLPDMTVPMYTPLSQLSKCSNSHQCSDDRWYCTRKGRCACKRDHVQIGTQCWKKLTVNSEEECVFDKQCSATWPTARCLRRKCSCPSPQMAVSTYHGTVCAVPDSCPMGLHTSVLHRTINCHLKGGCGDETQLGHLFDCINFGEGATSLCCPNKAFTCMQPKMPGNGIGHFMRYYYDAPSDTCRSFVFRGGSMVNTNVFQTKVDCESYCRSDCPVGLMERGARDGPIYCESDDDCGERYGCTKRDIHDRGVCCPLPAWICGVEGGREYAPNERIRLEEYDVGVAPKHVTAVFYPVIRYYYSAAEKRCKAFMYQGEGGNFNHFETLEHCQQFCSPVTCGNGDRALILEGKTVTCSSDDPCVNGYDCKHGLCCPRKADLCQGGYEPAFEVDDEGTPKGRPLNCGHDADCPVPYVCQMANQISRASSHRGYCCKRVEGPRLSGLKGFKILKTSPTTMWTVPFSTTPVATTTTTTTTTTKPTTTTTTTTPKPTTTTTVPTPQPPTPHEHSVTMNVLASPEPMLMCPGGRLPLIDKMGRSIVCRITDDVSAMMEGCGGSRDHQCAFMSVNSTIGLCCTKLVYEHNRCTGGNRPMIDPFSTGVRPCSPLKYDSCPGKRSICVFDELYGDYHCCHPIDEPPIFEPAVEPEPIGVTAKPVLRNNIREKTTTVASTSTVKPTTTTTMHPSTHLASLTSRIPTTLTSRMPFTMTGSTRIPSTIPSTLPLTIPTSVESTTTSTTTTTTTEATTTYAPESQSGCLAGQDTFQDPLGNTALECNPNVIGTCPPGFGCHKSHSKNAHLCCGISSMCPRNSAAFINPVSQSPVPCSQASGCPPSFFCYKSTYVDASDAGICCSEDPVAALCDHGTALMNHEGRASRCNADSLSPCPRGYACLTRFNISICCPSIENVCAQPLHNGLVCEESPPQAAYYFDIQSKACQSFVYSGCSGNDNRFENLATCQEYCKLSAVCAVGSPLIQVNGELATCTEDTSCLAGYECVFTVEGNYCCPKPEMTCSLPRDPGTQCGASDSVHSTTALLWHFSPSDSACTPFEYRGCGGNFNRFSTQQHCSMSCLHALCPYGHPKMKDGWLVHCSEKTACASGYLCTTPRFGAPNVSICCPRPEAICLQPEDKTTDCSTPQYRFRYDPAIERCIRFVYSGCAGSANSFSSLEECNKVCLVDTTVCPRGSELYIVSDSKRALSCSPIDANCPPGYRCTPNNSDDLHFCCSEPRCPSGKMPMISPNGTGVSCRIDANRFDKCPNDFSCQQTSNGRSMCCPKAKPDEACPYPSRPFVRTPDSRPMPCQAGSGADCPFGYACHFNKAFNEHFCCSEIGTVTSRRISVPTLTTRITRDTCTDGSDPAVDEFGAVRACNPYLTLSCPEAYSCQFNPIIGRYHCCQDETFTSSTSDSTSTTVTSTPGSTLYQHDAFSQFFDTKDACPAGMSVKLHPKTGQPIVCQPEIPQYCPLFSRCEYSAAYWQFICCLAAQPEEPFADSPTTVIDRPVTNHLPSNPTVTQPLAPGHAGCLHDVQCQAAYPGAFCRDWICRCPKGLKAFREGCVETCPDGLSEYGGICQR</sequence>
<dbReference type="PROSITE" id="PS50279">
    <property type="entry name" value="BPTI_KUNITZ_2"/>
    <property type="match status" value="5"/>
</dbReference>
<name>A0A7E4ZV01_PANRE</name>
<protein>
    <submittedName>
        <fullName evidence="5">Kunitz/Bovine pancreatic trypsin inhibitor domain protein</fullName>
    </submittedName>
</protein>
<keyword evidence="2" id="KW-0732">Signal</keyword>
<dbReference type="GO" id="GO:0004867">
    <property type="term" value="F:serine-type endopeptidase inhibitor activity"/>
    <property type="evidence" value="ECO:0007669"/>
    <property type="project" value="InterPro"/>
</dbReference>
<dbReference type="SUPFAM" id="SSF57362">
    <property type="entry name" value="BPTI-like"/>
    <property type="match status" value="5"/>
</dbReference>
<dbReference type="SMART" id="SM00289">
    <property type="entry name" value="WR1"/>
    <property type="match status" value="15"/>
</dbReference>
<dbReference type="InterPro" id="IPR002223">
    <property type="entry name" value="Kunitz_BPTI"/>
</dbReference>
<feature type="signal peptide" evidence="2">
    <location>
        <begin position="1"/>
        <end position="17"/>
    </location>
</feature>
<dbReference type="SMART" id="SM00131">
    <property type="entry name" value="KU"/>
    <property type="match status" value="5"/>
</dbReference>
<dbReference type="CDD" id="cd22593">
    <property type="entry name" value="Kunitz_conkunitzin"/>
    <property type="match status" value="1"/>
</dbReference>
<evidence type="ECO:0000313" key="5">
    <source>
        <dbReference type="WBParaSite" id="Pan_g18843.t1"/>
    </source>
</evidence>